<feature type="glycosylation site" description="N-linked (GlcNAc...) asparagine" evidence="19">
    <location>
        <position position="288"/>
    </location>
</feature>
<dbReference type="PANTHER" id="PTHR13504">
    <property type="entry name" value="FIDO DOMAIN-CONTAINING PROTEIN DDB_G0283145"/>
    <property type="match status" value="1"/>
</dbReference>
<feature type="binding site" evidence="17">
    <location>
        <begin position="412"/>
        <end position="413"/>
    </location>
    <ligand>
        <name>ATP</name>
        <dbReference type="ChEBI" id="CHEBI:30616"/>
    </ligand>
</feature>
<dbReference type="InterPro" id="IPR019734">
    <property type="entry name" value="TPR_rpt"/>
</dbReference>
<evidence type="ECO:0000256" key="18">
    <source>
        <dbReference type="PIRSR" id="PIRSR640198-3"/>
    </source>
</evidence>
<dbReference type="EMBL" id="BDGG01000003">
    <property type="protein sequence ID" value="GAU94769.1"/>
    <property type="molecule type" value="Genomic_DNA"/>
</dbReference>
<keyword evidence="9 17" id="KW-0067">ATP-binding</keyword>
<comment type="catalytic activity">
    <reaction evidence="13">
        <text>L-threonyl-[protein] + ATP = 3-O-(5'-adenylyl)-L-threonyl-[protein] + diphosphate</text>
        <dbReference type="Rhea" id="RHEA:54292"/>
        <dbReference type="Rhea" id="RHEA-COMP:11060"/>
        <dbReference type="Rhea" id="RHEA-COMP:13847"/>
        <dbReference type="ChEBI" id="CHEBI:30013"/>
        <dbReference type="ChEBI" id="CHEBI:30616"/>
        <dbReference type="ChEBI" id="CHEBI:33019"/>
        <dbReference type="ChEBI" id="CHEBI:138113"/>
        <dbReference type="EC" id="2.7.7.108"/>
    </reaction>
</comment>
<keyword evidence="8 20" id="KW-0802">TPR repeat</keyword>
<keyword evidence="23" id="KW-1185">Reference proteome</keyword>
<evidence type="ECO:0000313" key="22">
    <source>
        <dbReference type="EMBL" id="GAU94769.1"/>
    </source>
</evidence>
<organism evidence="22 23">
    <name type="scientific">Ramazzottius varieornatus</name>
    <name type="common">Water bear</name>
    <name type="synonym">Tardigrade</name>
    <dbReference type="NCBI Taxonomy" id="947166"/>
    <lineage>
        <taxon>Eukaryota</taxon>
        <taxon>Metazoa</taxon>
        <taxon>Ecdysozoa</taxon>
        <taxon>Tardigrada</taxon>
        <taxon>Eutardigrada</taxon>
        <taxon>Parachela</taxon>
        <taxon>Hypsibioidea</taxon>
        <taxon>Ramazzottiidae</taxon>
        <taxon>Ramazzottius</taxon>
    </lineage>
</organism>
<dbReference type="PROSITE" id="PS51459">
    <property type="entry name" value="FIDO"/>
    <property type="match status" value="1"/>
</dbReference>
<protein>
    <recommendedName>
        <fullName evidence="12">protein adenylyltransferase</fullName>
        <ecNumber evidence="12">2.7.7.108</ecNumber>
    </recommendedName>
</protein>
<dbReference type="InterPro" id="IPR011990">
    <property type="entry name" value="TPR-like_helical_dom_sf"/>
</dbReference>
<comment type="catalytic activity">
    <reaction evidence="15">
        <text>3-O-(5'-adenylyl)-L-threonyl-[protein] + H2O = L-threonyl-[protein] + AMP + H(+)</text>
        <dbReference type="Rhea" id="RHEA:55932"/>
        <dbReference type="Rhea" id="RHEA-COMP:11060"/>
        <dbReference type="Rhea" id="RHEA-COMP:13847"/>
        <dbReference type="ChEBI" id="CHEBI:15377"/>
        <dbReference type="ChEBI" id="CHEBI:15378"/>
        <dbReference type="ChEBI" id="CHEBI:30013"/>
        <dbReference type="ChEBI" id="CHEBI:138113"/>
        <dbReference type="ChEBI" id="CHEBI:456215"/>
    </reaction>
</comment>
<sequence length="490" mass="55282">MHKMPKPSPARPPSSWPFISSGRLIFSVFFAFVFALCTYSPFLIWAERSELLVSRVDTELAKVPEKTVSRLIVHNYEAQPTTGGTFQTEFGVFMTSGTAPTKCKLPEVSPPPADLRKEAMSAFNVALTMETLGKLEKASRLFQHAVALDPSNSEILTEYGTFLETHHADIVQADTLYLKAVYADPGNHRALTLRVRTQPLVEEIDQQAFDRIDQMMLEFYSKSHETMMLKKQKRAFMWQLHHSVAIEGNTFTFEETKSVIEKRLAIAGKSIMEHNEILGMDAALNFLNDTLVSRIGPVSLTDILDMHLRILGFNDPVHAGKFRKTQVYISDHVPPDASEVPQLMTELIEWMNSEDASQMHPIKLATLAHYFLVHIHPFVDGNGRVGRLLMNLILMRSGFPPVVIRVTERKLYYQCLKDANAGDIRPFVRFISQCMEMTLSEYLFSASDAEMFTRSRFPILPSEQHSDTILLPAVSFSDKNHGGADVIISA</sequence>
<accession>A0A1D1UYS2</accession>
<evidence type="ECO:0000256" key="19">
    <source>
        <dbReference type="PIRSR" id="PIRSR640198-4"/>
    </source>
</evidence>
<comment type="similarity">
    <text evidence="2">Belongs to the fic family.</text>
</comment>
<evidence type="ECO:0000256" key="12">
    <source>
        <dbReference type="ARBA" id="ARBA00034531"/>
    </source>
</evidence>
<dbReference type="GlyCosmos" id="A0A1D1UYS2">
    <property type="glycosylation" value="1 site, No reported glycans"/>
</dbReference>
<evidence type="ECO:0000256" key="7">
    <source>
        <dbReference type="ARBA" id="ARBA00022741"/>
    </source>
</evidence>
<feature type="repeat" description="TPR" evidence="20">
    <location>
        <begin position="119"/>
        <end position="152"/>
    </location>
</feature>
<evidence type="ECO:0000259" key="21">
    <source>
        <dbReference type="PROSITE" id="PS51459"/>
    </source>
</evidence>
<comment type="catalytic activity">
    <reaction evidence="14">
        <text>L-tyrosyl-[protein] + ATP = O-(5'-adenylyl)-L-tyrosyl-[protein] + diphosphate</text>
        <dbReference type="Rhea" id="RHEA:54288"/>
        <dbReference type="Rhea" id="RHEA-COMP:10136"/>
        <dbReference type="Rhea" id="RHEA-COMP:13846"/>
        <dbReference type="ChEBI" id="CHEBI:30616"/>
        <dbReference type="ChEBI" id="CHEBI:33019"/>
        <dbReference type="ChEBI" id="CHEBI:46858"/>
        <dbReference type="ChEBI" id="CHEBI:83624"/>
        <dbReference type="EC" id="2.7.7.108"/>
    </reaction>
</comment>
<keyword evidence="4" id="KW-0812">Transmembrane</keyword>
<dbReference type="Pfam" id="PF02661">
    <property type="entry name" value="Fic"/>
    <property type="match status" value="1"/>
</dbReference>
<evidence type="ECO:0000256" key="8">
    <source>
        <dbReference type="ARBA" id="ARBA00022803"/>
    </source>
</evidence>
<dbReference type="GO" id="GO:0070733">
    <property type="term" value="F:AMPylase activity"/>
    <property type="evidence" value="ECO:0007669"/>
    <property type="project" value="UniProtKB-EC"/>
</dbReference>
<keyword evidence="10" id="KW-1133">Transmembrane helix</keyword>
<feature type="binding site" evidence="17">
    <location>
        <position position="420"/>
    </location>
    <ligand>
        <name>ATP</name>
        <dbReference type="ChEBI" id="CHEBI:30616"/>
    </ligand>
</feature>
<evidence type="ECO:0000256" key="20">
    <source>
        <dbReference type="PROSITE-ProRule" id="PRU00339"/>
    </source>
</evidence>
<evidence type="ECO:0000313" key="23">
    <source>
        <dbReference type="Proteomes" id="UP000186922"/>
    </source>
</evidence>
<evidence type="ECO:0000256" key="11">
    <source>
        <dbReference type="ARBA" id="ARBA00023136"/>
    </source>
</evidence>
<comment type="subcellular location">
    <subcellularLocation>
        <location evidence="1">Membrane</location>
        <topology evidence="1">Single-pass membrane protein</topology>
    </subcellularLocation>
</comment>
<comment type="caution">
    <text evidence="22">The sequence shown here is derived from an EMBL/GenBank/DDBJ whole genome shotgun (WGS) entry which is preliminary data.</text>
</comment>
<evidence type="ECO:0000256" key="13">
    <source>
        <dbReference type="ARBA" id="ARBA00047939"/>
    </source>
</evidence>
<dbReference type="AlphaFoldDB" id="A0A1D1UYS2"/>
<dbReference type="Gene3D" id="1.10.3290.10">
    <property type="entry name" value="Fido-like domain"/>
    <property type="match status" value="1"/>
</dbReference>
<keyword evidence="3" id="KW-0808">Transferase</keyword>
<dbReference type="SUPFAM" id="SSF140931">
    <property type="entry name" value="Fic-like"/>
    <property type="match status" value="1"/>
</dbReference>
<feature type="active site" evidence="16">
    <location>
        <position position="376"/>
    </location>
</feature>
<keyword evidence="7 17" id="KW-0547">Nucleotide-binding</keyword>
<evidence type="ECO:0000256" key="15">
    <source>
        <dbReference type="ARBA" id="ARBA00049297"/>
    </source>
</evidence>
<feature type="site" description="Important for autoinhibition of adenylyltransferase activity" evidence="18">
    <location>
        <position position="247"/>
    </location>
</feature>
<dbReference type="EC" id="2.7.7.108" evidence="12"/>
<reference evidence="22 23" key="1">
    <citation type="journal article" date="2016" name="Nat. Commun.">
        <title>Extremotolerant tardigrade genome and improved radiotolerance of human cultured cells by tardigrade-unique protein.</title>
        <authorList>
            <person name="Hashimoto T."/>
            <person name="Horikawa D.D."/>
            <person name="Saito Y."/>
            <person name="Kuwahara H."/>
            <person name="Kozuka-Hata H."/>
            <person name="Shin-I T."/>
            <person name="Minakuchi Y."/>
            <person name="Ohishi K."/>
            <person name="Motoyama A."/>
            <person name="Aizu T."/>
            <person name="Enomoto A."/>
            <person name="Kondo K."/>
            <person name="Tanaka S."/>
            <person name="Hara Y."/>
            <person name="Koshikawa S."/>
            <person name="Sagara H."/>
            <person name="Miura T."/>
            <person name="Yokobori S."/>
            <person name="Miyagawa K."/>
            <person name="Suzuki Y."/>
            <person name="Kubo T."/>
            <person name="Oyama M."/>
            <person name="Kohara Y."/>
            <person name="Fujiyama A."/>
            <person name="Arakawa K."/>
            <person name="Katayama T."/>
            <person name="Toyoda A."/>
            <person name="Kunieda T."/>
        </authorList>
    </citation>
    <scope>NUCLEOTIDE SEQUENCE [LARGE SCALE GENOMIC DNA]</scope>
    <source>
        <strain evidence="22 23">YOKOZUNA-1</strain>
    </source>
</reference>
<evidence type="ECO:0000256" key="9">
    <source>
        <dbReference type="ARBA" id="ARBA00022840"/>
    </source>
</evidence>
<dbReference type="SUPFAM" id="SSF48452">
    <property type="entry name" value="TPR-like"/>
    <property type="match status" value="1"/>
</dbReference>
<keyword evidence="6" id="KW-0677">Repeat</keyword>
<dbReference type="InterPro" id="IPR036597">
    <property type="entry name" value="Fido-like_dom_sf"/>
</dbReference>
<evidence type="ECO:0000256" key="10">
    <source>
        <dbReference type="ARBA" id="ARBA00022989"/>
    </source>
</evidence>
<evidence type="ECO:0000256" key="4">
    <source>
        <dbReference type="ARBA" id="ARBA00022692"/>
    </source>
</evidence>
<dbReference type="Proteomes" id="UP000186922">
    <property type="component" value="Unassembled WGS sequence"/>
</dbReference>
<evidence type="ECO:0000256" key="6">
    <source>
        <dbReference type="ARBA" id="ARBA00022737"/>
    </source>
</evidence>
<feature type="binding site" evidence="17">
    <location>
        <begin position="380"/>
        <end position="387"/>
    </location>
    <ligand>
        <name>ATP</name>
        <dbReference type="ChEBI" id="CHEBI:30616"/>
    </ligand>
</feature>
<dbReference type="GO" id="GO:0005524">
    <property type="term" value="F:ATP binding"/>
    <property type="evidence" value="ECO:0007669"/>
    <property type="project" value="UniProtKB-KW"/>
</dbReference>
<keyword evidence="5" id="KW-0548">Nucleotidyltransferase</keyword>
<evidence type="ECO:0000256" key="1">
    <source>
        <dbReference type="ARBA" id="ARBA00004167"/>
    </source>
</evidence>
<name>A0A1D1UYS2_RAMVA</name>
<gene>
    <name evidence="22" type="primary">RvY_06488-1</name>
    <name evidence="22" type="synonym">RvY_06488.1</name>
    <name evidence="22" type="ORF">RvY_06488</name>
</gene>
<evidence type="ECO:0000256" key="17">
    <source>
        <dbReference type="PIRSR" id="PIRSR640198-2"/>
    </source>
</evidence>
<dbReference type="PROSITE" id="PS50005">
    <property type="entry name" value="TPR"/>
    <property type="match status" value="1"/>
</dbReference>
<dbReference type="Gene3D" id="1.25.40.10">
    <property type="entry name" value="Tetratricopeptide repeat domain"/>
    <property type="match status" value="1"/>
</dbReference>
<evidence type="ECO:0000256" key="2">
    <source>
        <dbReference type="ARBA" id="ARBA00009742"/>
    </source>
</evidence>
<evidence type="ECO:0000256" key="14">
    <source>
        <dbReference type="ARBA" id="ARBA00048696"/>
    </source>
</evidence>
<dbReference type="STRING" id="947166.A0A1D1UYS2"/>
<dbReference type="PANTHER" id="PTHR13504:SF34">
    <property type="entry name" value="PROTEIN ADENYLYLTRANSFERASE FICD"/>
    <property type="match status" value="1"/>
</dbReference>
<dbReference type="OrthoDB" id="439046at2759"/>
<dbReference type="InterPro" id="IPR040198">
    <property type="entry name" value="Fido_containing"/>
</dbReference>
<dbReference type="GO" id="GO:0016020">
    <property type="term" value="C:membrane"/>
    <property type="evidence" value="ECO:0007669"/>
    <property type="project" value="UniProtKB-SubCell"/>
</dbReference>
<keyword evidence="11" id="KW-0472">Membrane</keyword>
<evidence type="ECO:0000256" key="3">
    <source>
        <dbReference type="ARBA" id="ARBA00022679"/>
    </source>
</evidence>
<evidence type="ECO:0000256" key="16">
    <source>
        <dbReference type="PIRSR" id="PIRSR640198-1"/>
    </source>
</evidence>
<evidence type="ECO:0000256" key="5">
    <source>
        <dbReference type="ARBA" id="ARBA00022695"/>
    </source>
</evidence>
<dbReference type="InterPro" id="IPR003812">
    <property type="entry name" value="Fido"/>
</dbReference>
<feature type="domain" description="Fido" evidence="21">
    <location>
        <begin position="298"/>
        <end position="433"/>
    </location>
</feature>
<proteinExistence type="inferred from homology"/>